<dbReference type="SMART" id="SM00343">
    <property type="entry name" value="ZnF_C2HC"/>
    <property type="match status" value="2"/>
</dbReference>
<feature type="region of interest" description="Disordered" evidence="1">
    <location>
        <begin position="299"/>
        <end position="485"/>
    </location>
</feature>
<evidence type="ECO:0000259" key="2">
    <source>
        <dbReference type="SMART" id="SM00343"/>
    </source>
</evidence>
<feature type="non-terminal residue" evidence="3">
    <location>
        <position position="1"/>
    </location>
</feature>
<dbReference type="AlphaFoldDB" id="A0A131XV16"/>
<feature type="compositionally biased region" description="Low complexity" evidence="1">
    <location>
        <begin position="320"/>
        <end position="338"/>
    </location>
</feature>
<organism evidence="3">
    <name type="scientific">Ixodes ricinus</name>
    <name type="common">Common tick</name>
    <name type="synonym">Acarus ricinus</name>
    <dbReference type="NCBI Taxonomy" id="34613"/>
    <lineage>
        <taxon>Eukaryota</taxon>
        <taxon>Metazoa</taxon>
        <taxon>Ecdysozoa</taxon>
        <taxon>Arthropoda</taxon>
        <taxon>Chelicerata</taxon>
        <taxon>Arachnida</taxon>
        <taxon>Acari</taxon>
        <taxon>Parasitiformes</taxon>
        <taxon>Ixodida</taxon>
        <taxon>Ixodoidea</taxon>
        <taxon>Ixodidae</taxon>
        <taxon>Ixodinae</taxon>
        <taxon>Ixodes</taxon>
    </lineage>
</organism>
<evidence type="ECO:0000256" key="1">
    <source>
        <dbReference type="SAM" id="MobiDB-lite"/>
    </source>
</evidence>
<dbReference type="GO" id="GO:0008270">
    <property type="term" value="F:zinc ion binding"/>
    <property type="evidence" value="ECO:0007669"/>
    <property type="project" value="InterPro"/>
</dbReference>
<evidence type="ECO:0000313" key="3">
    <source>
        <dbReference type="EMBL" id="JAP69411.1"/>
    </source>
</evidence>
<dbReference type="EMBL" id="GEFM01006385">
    <property type="protein sequence ID" value="JAP69411.1"/>
    <property type="molecule type" value="mRNA"/>
</dbReference>
<protein>
    <submittedName>
        <fullName evidence="3">Putative i-3 dr</fullName>
    </submittedName>
</protein>
<sequence>GSKSNQPDRAPKRVRTEVFIPEKTPYIHSKYPKFLVIHSESDKQLSKLSPFLVAKVLESVVGKNFKAKKMSSGDLLVEVETSEQSTALLALRSVSDHKVSVTPHRTLNTIQGVISEEDLLETTDNEIAEGLSDQGVVAARRICMRRDGQEIRTKHIVLTFEATTLPESVNAGYLRCRVRPYIPNPRRCFQCQKYGHGSQNCRGKATCAKCSKTDHKTDSCTNNAQCANCNEAHPAYSRACRVWKDEKEVLALKVKENLTYQEARRRFAFLRKGGYAQVVQRGHAPLKVAVATQTSFLDYRKPQQSPSPKLKIQLPGRAVSAGGSTASSSQTTTPPALTGQQSVPGSGEGAQTASPSRDGSATAKPVRSPRSPSGERGPRSQERTSASKERHGSCAAPAPKGQEQEASSASVPDTSATSLAGGGRGRRLTPRGQSLSTSSGKVSPQESEPMDESTQASSHASDTEDMEWQTPKARHKSKQQITPPK</sequence>
<accession>A0A131XV16</accession>
<proteinExistence type="evidence at transcript level"/>
<feature type="compositionally biased region" description="Polar residues" evidence="1">
    <location>
        <begin position="339"/>
        <end position="359"/>
    </location>
</feature>
<feature type="domain" description="CCHC-type" evidence="2">
    <location>
        <begin position="187"/>
        <end position="203"/>
    </location>
</feature>
<feature type="compositionally biased region" description="Polar residues" evidence="1">
    <location>
        <begin position="404"/>
        <end position="414"/>
    </location>
</feature>
<reference evidence="3" key="1">
    <citation type="submission" date="2016-02" db="EMBL/GenBank/DDBJ databases">
        <title>RNAseq analyses of the midgut from blood- or serum-fed Ixodes ricinus ticks.</title>
        <authorList>
            <person name="Perner J."/>
            <person name="Provaznik J."/>
            <person name="Schrenkova J."/>
            <person name="Urbanova V."/>
            <person name="Ribeiro J.M."/>
            <person name="Kopacek P."/>
        </authorList>
    </citation>
    <scope>NUCLEOTIDE SEQUENCE</scope>
    <source>
        <tissue evidence="3">Gut</tissue>
    </source>
</reference>
<dbReference type="InterPro" id="IPR036875">
    <property type="entry name" value="Znf_CCHC_sf"/>
</dbReference>
<dbReference type="GO" id="GO:0003676">
    <property type="term" value="F:nucleic acid binding"/>
    <property type="evidence" value="ECO:0007669"/>
    <property type="project" value="InterPro"/>
</dbReference>
<feature type="compositionally biased region" description="Polar residues" evidence="1">
    <location>
        <begin position="433"/>
        <end position="460"/>
    </location>
</feature>
<name>A0A131XV16_IXORI</name>
<feature type="domain" description="CCHC-type" evidence="2">
    <location>
        <begin position="206"/>
        <end position="222"/>
    </location>
</feature>
<dbReference type="Gene3D" id="4.10.60.10">
    <property type="entry name" value="Zinc finger, CCHC-type"/>
    <property type="match status" value="1"/>
</dbReference>
<dbReference type="SUPFAM" id="SSF57756">
    <property type="entry name" value="Retrovirus zinc finger-like domains"/>
    <property type="match status" value="1"/>
</dbReference>
<feature type="compositionally biased region" description="Basic and acidic residues" evidence="1">
    <location>
        <begin position="376"/>
        <end position="392"/>
    </location>
</feature>
<dbReference type="InterPro" id="IPR001878">
    <property type="entry name" value="Znf_CCHC"/>
</dbReference>